<evidence type="ECO:0000256" key="6">
    <source>
        <dbReference type="ARBA" id="ARBA00022989"/>
    </source>
</evidence>
<keyword evidence="7" id="KW-0472">Membrane</keyword>
<organism evidence="8 9">
    <name type="scientific">Clostridium felsineum</name>
    <dbReference type="NCBI Taxonomy" id="36839"/>
    <lineage>
        <taxon>Bacteria</taxon>
        <taxon>Bacillati</taxon>
        <taxon>Bacillota</taxon>
        <taxon>Clostridia</taxon>
        <taxon>Eubacteriales</taxon>
        <taxon>Clostridiaceae</taxon>
        <taxon>Clostridium</taxon>
    </lineage>
</organism>
<evidence type="ECO:0000256" key="3">
    <source>
        <dbReference type="ARBA" id="ARBA00022475"/>
    </source>
</evidence>
<keyword evidence="4 8" id="KW-0808">Transferase</keyword>
<dbReference type="GO" id="GO:0005886">
    <property type="term" value="C:plasma membrane"/>
    <property type="evidence" value="ECO:0007669"/>
    <property type="project" value="UniProtKB-SubCell"/>
</dbReference>
<comment type="subcellular location">
    <subcellularLocation>
        <location evidence="1">Cell membrane</location>
    </subcellularLocation>
</comment>
<comment type="similarity">
    <text evidence="2">Belongs to the bacterial sugar transferase family.</text>
</comment>
<sequence length="224" mass="25926">MQELDLEYSSGVEVSACKNYNRSNMYYVAKRSIDIIVSIIGIVMLSPLMLIISIYIKMSSEGNAIFSHIRLGYRGRYIKVYKFRTMVQNAQEVLKNMTPSEKKEFEENFKLENDPRITKVGRFLRKTSLDELPQFFNVLIGNMTLVGPRPIVEAELVKYGEHGRKFLSVKPGVTGLWQVSGRSDTSYEERVMLDMNYIDNRSLWMDLKILFMTFIVVMKKDGAM</sequence>
<dbReference type="PANTHER" id="PTHR30576:SF4">
    <property type="entry name" value="UNDECAPRENYL-PHOSPHATE GALACTOSE PHOSPHOTRANSFERASE"/>
    <property type="match status" value="1"/>
</dbReference>
<keyword evidence="6" id="KW-1133">Transmembrane helix</keyword>
<dbReference type="GO" id="GO:0089702">
    <property type="term" value="F:undecaprenyl-phosphate glucose phosphotransferase activity"/>
    <property type="evidence" value="ECO:0007669"/>
    <property type="project" value="UniProtKB-EC"/>
</dbReference>
<reference evidence="8 9" key="1">
    <citation type="submission" date="2022-04" db="EMBL/GenBank/DDBJ databases">
        <title>Genome sequence of C. roseum typestrain.</title>
        <authorList>
            <person name="Poehlein A."/>
            <person name="Schoch T."/>
            <person name="Duerre P."/>
            <person name="Daniel R."/>
        </authorList>
    </citation>
    <scope>NUCLEOTIDE SEQUENCE [LARGE SCALE GENOMIC DNA]</scope>
    <source>
        <strain evidence="8 9">DSM 7320</strain>
    </source>
</reference>
<evidence type="ECO:0000256" key="7">
    <source>
        <dbReference type="ARBA" id="ARBA00023136"/>
    </source>
</evidence>
<dbReference type="RefSeq" id="WP_077835201.1">
    <property type="nucleotide sequence ID" value="NZ_CP096983.1"/>
</dbReference>
<dbReference type="Pfam" id="PF02397">
    <property type="entry name" value="Bac_transf"/>
    <property type="match status" value="1"/>
</dbReference>
<dbReference type="Proteomes" id="UP000190951">
    <property type="component" value="Chromosome"/>
</dbReference>
<dbReference type="STRING" id="84029.CROST_18850"/>
<keyword evidence="9" id="KW-1185">Reference proteome</keyword>
<dbReference type="InterPro" id="IPR003362">
    <property type="entry name" value="Bact_transf"/>
</dbReference>
<evidence type="ECO:0000256" key="1">
    <source>
        <dbReference type="ARBA" id="ARBA00004236"/>
    </source>
</evidence>
<evidence type="ECO:0000256" key="2">
    <source>
        <dbReference type="ARBA" id="ARBA00006464"/>
    </source>
</evidence>
<evidence type="ECO:0000313" key="8">
    <source>
        <dbReference type="EMBL" id="URZ13157.1"/>
    </source>
</evidence>
<dbReference type="EC" id="2.7.8.31" evidence="8"/>
<dbReference type="KEGG" id="crw:CROST_039070"/>
<evidence type="ECO:0000256" key="5">
    <source>
        <dbReference type="ARBA" id="ARBA00022692"/>
    </source>
</evidence>
<gene>
    <name evidence="8" type="primary">wcaJ_1</name>
    <name evidence="8" type="ORF">CROST_039070</name>
</gene>
<evidence type="ECO:0000313" key="9">
    <source>
        <dbReference type="Proteomes" id="UP000190951"/>
    </source>
</evidence>
<protein>
    <submittedName>
        <fullName evidence="8">UDP-glucose:undecaprenyl-phosphate glucose-1-phosphate transferase</fullName>
        <ecNumber evidence="8">2.7.8.31</ecNumber>
    </submittedName>
</protein>
<dbReference type="AlphaFoldDB" id="A0A1S8L868"/>
<keyword evidence="3" id="KW-1003">Cell membrane</keyword>
<keyword evidence="5" id="KW-0812">Transmembrane</keyword>
<name>A0A1S8L868_9CLOT</name>
<proteinExistence type="inferred from homology"/>
<evidence type="ECO:0000256" key="4">
    <source>
        <dbReference type="ARBA" id="ARBA00022679"/>
    </source>
</evidence>
<dbReference type="EMBL" id="CP096983">
    <property type="protein sequence ID" value="URZ13157.1"/>
    <property type="molecule type" value="Genomic_DNA"/>
</dbReference>
<dbReference type="PANTHER" id="PTHR30576">
    <property type="entry name" value="COLANIC BIOSYNTHESIS UDP-GLUCOSE LIPID CARRIER TRANSFERASE"/>
    <property type="match status" value="1"/>
</dbReference>
<accession>A0A1S8L868</accession>